<dbReference type="InterPro" id="IPR004792">
    <property type="entry name" value="BaiN-like"/>
</dbReference>
<proteinExistence type="predicted"/>
<evidence type="ECO:0000313" key="6">
    <source>
        <dbReference type="EMBL" id="MCD1653825.1"/>
    </source>
</evidence>
<accession>A0AAE3EFF2</accession>
<evidence type="ECO:0000313" key="7">
    <source>
        <dbReference type="Proteomes" id="UP001198163"/>
    </source>
</evidence>
<evidence type="ECO:0000259" key="4">
    <source>
        <dbReference type="Pfam" id="PF03486"/>
    </source>
</evidence>
<protein>
    <submittedName>
        <fullName evidence="6">TIGR03862 family flavoprotein</fullName>
    </submittedName>
</protein>
<dbReference type="NCBIfam" id="TIGR00275">
    <property type="entry name" value="aminoacetone oxidase family FAD-binding enzyme"/>
    <property type="match status" value="1"/>
</dbReference>
<dbReference type="Gene3D" id="2.40.30.10">
    <property type="entry name" value="Translation factors"/>
    <property type="match status" value="1"/>
</dbReference>
<dbReference type="EMBL" id="JAINWA010000001">
    <property type="protein sequence ID" value="MCD1653825.1"/>
    <property type="molecule type" value="Genomic_DNA"/>
</dbReference>
<dbReference type="Pfam" id="PF03486">
    <property type="entry name" value="HI0933_like"/>
    <property type="match status" value="1"/>
</dbReference>
<dbReference type="NCBIfam" id="TIGR03862">
    <property type="entry name" value="flavo_PP4765"/>
    <property type="match status" value="1"/>
</dbReference>
<dbReference type="InterPro" id="IPR036188">
    <property type="entry name" value="FAD/NAD-bd_sf"/>
</dbReference>
<evidence type="ECO:0000256" key="3">
    <source>
        <dbReference type="ARBA" id="ARBA00022827"/>
    </source>
</evidence>
<dbReference type="InterPro" id="IPR023166">
    <property type="entry name" value="BaiN-like_dom_sf"/>
</dbReference>
<keyword evidence="3" id="KW-0274">FAD</keyword>
<organism evidence="6 7">
    <name type="scientific">Teretinema zuelzerae</name>
    <dbReference type="NCBI Taxonomy" id="156"/>
    <lineage>
        <taxon>Bacteria</taxon>
        <taxon>Pseudomonadati</taxon>
        <taxon>Spirochaetota</taxon>
        <taxon>Spirochaetia</taxon>
        <taxon>Spirochaetales</taxon>
        <taxon>Treponemataceae</taxon>
        <taxon>Teretinema</taxon>
    </lineage>
</organism>
<dbReference type="PANTHER" id="PTHR42887:SF1">
    <property type="entry name" value="BLR3961 PROTEIN"/>
    <property type="match status" value="1"/>
</dbReference>
<comment type="caution">
    <text evidence="6">The sequence shown here is derived from an EMBL/GenBank/DDBJ whole genome shotgun (WGS) entry which is preliminary data.</text>
</comment>
<feature type="domain" description="RsdA/BaiN/AoA(So)-like Rossmann fold-like" evidence="4">
    <location>
        <begin position="10"/>
        <end position="404"/>
    </location>
</feature>
<evidence type="ECO:0000256" key="1">
    <source>
        <dbReference type="ARBA" id="ARBA00001974"/>
    </source>
</evidence>
<dbReference type="Gene3D" id="1.10.8.260">
    <property type="entry name" value="HI0933 insert domain-like"/>
    <property type="match status" value="1"/>
</dbReference>
<gene>
    <name evidence="6" type="ORF">K7J14_03810</name>
</gene>
<dbReference type="InterPro" id="IPR055178">
    <property type="entry name" value="RsdA/BaiN/AoA(So)-like_dom"/>
</dbReference>
<keyword evidence="7" id="KW-1185">Reference proteome</keyword>
<dbReference type="SUPFAM" id="SSF160996">
    <property type="entry name" value="HI0933 insert domain-like"/>
    <property type="match status" value="1"/>
</dbReference>
<dbReference type="InterPro" id="IPR057661">
    <property type="entry name" value="RsdA/BaiN/AoA(So)_Rossmann"/>
</dbReference>
<dbReference type="PANTHER" id="PTHR42887">
    <property type="entry name" value="OS12G0638800 PROTEIN"/>
    <property type="match status" value="1"/>
</dbReference>
<dbReference type="SUPFAM" id="SSF51905">
    <property type="entry name" value="FAD/NAD(P)-binding domain"/>
    <property type="match status" value="1"/>
</dbReference>
<keyword evidence="2" id="KW-0285">Flavoprotein</keyword>
<dbReference type="Pfam" id="PF22780">
    <property type="entry name" value="HI0933_like_1st"/>
    <property type="match status" value="1"/>
</dbReference>
<dbReference type="Proteomes" id="UP001198163">
    <property type="component" value="Unassembled WGS sequence"/>
</dbReference>
<sequence length="414" mass="44098">MNAESIPRQHISIVGAGAAGLFAADYLAARGCPVDLYDHKTEPALKLRLAASSGLNFTNSAPPERFAERYGEQAPRFERFLRDDGSAAFIHRARELGIQTFEGSGGKIFAREEDGRTFVNALRQTLSESGRVDFHPGHRFAGFSAEGAVIIANDAGDETLLPFPVILALGGASWPATGSDGTWVEAFRKAGLKTEALKGANCGFDAENLCPDQHAPGGDQRLPIKNVTASFGNKAIRGECMLTRTGIEGGPVYALAAAISSAIEESGSQTVYFDLCPDLDEKKVGDKLLNRKKGESASTLLRKKLRFDEGKLALIRRSLGKNGAAVLSDTPALIKALPVRFIAPRPREEAISCSGGLAFDELDSSLMLISRPGVFCAGEMLDWTAPTGGFLLTACFSTARTAAKGAIRFLGETD</sequence>
<reference evidence="6" key="1">
    <citation type="submission" date="2021-08" db="EMBL/GenBank/DDBJ databases">
        <title>Comparative analyses of Brucepasteria parasyntrophica and Teretinema zuelzerae.</title>
        <authorList>
            <person name="Song Y."/>
            <person name="Brune A."/>
        </authorList>
    </citation>
    <scope>NUCLEOTIDE SEQUENCE</scope>
    <source>
        <strain evidence="6">DSM 1903</strain>
    </source>
</reference>
<dbReference type="AlphaFoldDB" id="A0AAE3EFF2"/>
<comment type="cofactor">
    <cofactor evidence="1">
        <name>FAD</name>
        <dbReference type="ChEBI" id="CHEBI:57692"/>
    </cofactor>
</comment>
<feature type="domain" description="RsdA/BaiN/AoA(So)-like insert" evidence="5">
    <location>
        <begin position="222"/>
        <end position="315"/>
    </location>
</feature>
<dbReference type="RefSeq" id="WP_230753313.1">
    <property type="nucleotide sequence ID" value="NZ_JAINWA010000001.1"/>
</dbReference>
<evidence type="ECO:0000259" key="5">
    <source>
        <dbReference type="Pfam" id="PF22780"/>
    </source>
</evidence>
<dbReference type="Gene3D" id="3.50.50.60">
    <property type="entry name" value="FAD/NAD(P)-binding domain"/>
    <property type="match status" value="1"/>
</dbReference>
<name>A0AAE3EFF2_9SPIR</name>
<evidence type="ECO:0000256" key="2">
    <source>
        <dbReference type="ARBA" id="ARBA00022630"/>
    </source>
</evidence>
<dbReference type="InterPro" id="IPR022460">
    <property type="entry name" value="Flavoprotein_PP4765"/>
</dbReference>